<dbReference type="Pfam" id="PF19538">
    <property type="entry name" value="DUF6062"/>
    <property type="match status" value="1"/>
</dbReference>
<name>A0A7C3IKR6_9SPIR</name>
<sequence>MAIDKHINFFELEKACEQEGCPLCRIVSDRTWRYLDNMLFEHISDRPFRAAHRAAGGFCREHSKNLSSFRDGLAVAILGRDILEDRIEAFQKNKPWKPKAVCPICAEQERIEKEYLSFLAESTGKSPEEAELQRKFTASEGLCAPHYEQLLRLTKRIPSWLREFQEQKFRTLLERVNRFIDLSAYGKQEQFSALPEADQTVWKELARTLRGTIQ</sequence>
<comment type="caution">
    <text evidence="1">The sequence shown here is derived from an EMBL/GenBank/DDBJ whole genome shotgun (WGS) entry which is preliminary data.</text>
</comment>
<accession>A0A7C3IKR6</accession>
<evidence type="ECO:0000313" key="1">
    <source>
        <dbReference type="EMBL" id="HFH29705.1"/>
    </source>
</evidence>
<dbReference type="EMBL" id="DSVL01000286">
    <property type="protein sequence ID" value="HFH29705.1"/>
    <property type="molecule type" value="Genomic_DNA"/>
</dbReference>
<dbReference type="AlphaFoldDB" id="A0A7C3IKR6"/>
<protein>
    <submittedName>
        <fullName evidence="1">Uncharacterized protein</fullName>
    </submittedName>
</protein>
<proteinExistence type="predicted"/>
<organism evidence="1">
    <name type="scientific">Gracilinema caldarium</name>
    <dbReference type="NCBI Taxonomy" id="215591"/>
    <lineage>
        <taxon>Bacteria</taxon>
        <taxon>Pseudomonadati</taxon>
        <taxon>Spirochaetota</taxon>
        <taxon>Spirochaetia</taxon>
        <taxon>Spirochaetales</taxon>
        <taxon>Breznakiellaceae</taxon>
        <taxon>Gracilinema</taxon>
    </lineage>
</organism>
<dbReference type="InterPro" id="IPR045706">
    <property type="entry name" value="DUF6062"/>
</dbReference>
<reference evidence="1" key="1">
    <citation type="journal article" date="2020" name="mSystems">
        <title>Genome- and Community-Level Interaction Insights into Carbon Utilization and Element Cycling Functions of Hydrothermarchaeota in Hydrothermal Sediment.</title>
        <authorList>
            <person name="Zhou Z."/>
            <person name="Liu Y."/>
            <person name="Xu W."/>
            <person name="Pan J."/>
            <person name="Luo Z.H."/>
            <person name="Li M."/>
        </authorList>
    </citation>
    <scope>NUCLEOTIDE SEQUENCE [LARGE SCALE GENOMIC DNA]</scope>
    <source>
        <strain evidence="1">SpSt-503</strain>
    </source>
</reference>
<gene>
    <name evidence="1" type="ORF">ENS59_09385</name>
</gene>